<dbReference type="Gene3D" id="2.160.20.10">
    <property type="entry name" value="Single-stranded right-handed beta-helix, Pectin lyase-like"/>
    <property type="match status" value="1"/>
</dbReference>
<organism evidence="3 4">
    <name type="scientific">Candidatus Roizmanbacteria bacterium RIFCSPLOWO2_01_FULL_35_13</name>
    <dbReference type="NCBI Taxonomy" id="1802055"/>
    <lineage>
        <taxon>Bacteria</taxon>
        <taxon>Candidatus Roizmaniibacteriota</taxon>
    </lineage>
</organism>
<name>A0A1F7IHP9_9BACT</name>
<evidence type="ECO:0000256" key="1">
    <source>
        <dbReference type="SAM" id="MobiDB-lite"/>
    </source>
</evidence>
<dbReference type="InterPro" id="IPR012334">
    <property type="entry name" value="Pectin_lyas_fold"/>
</dbReference>
<keyword evidence="2" id="KW-0812">Transmembrane</keyword>
<feature type="region of interest" description="Disordered" evidence="1">
    <location>
        <begin position="365"/>
        <end position="392"/>
    </location>
</feature>
<reference evidence="3 4" key="1">
    <citation type="journal article" date="2016" name="Nat. Commun.">
        <title>Thousands of microbial genomes shed light on interconnected biogeochemical processes in an aquifer system.</title>
        <authorList>
            <person name="Anantharaman K."/>
            <person name="Brown C.T."/>
            <person name="Hug L.A."/>
            <person name="Sharon I."/>
            <person name="Castelle C.J."/>
            <person name="Probst A.J."/>
            <person name="Thomas B.C."/>
            <person name="Singh A."/>
            <person name="Wilkins M.J."/>
            <person name="Karaoz U."/>
            <person name="Brodie E.L."/>
            <person name="Williams K.H."/>
            <person name="Hubbard S.S."/>
            <person name="Banfield J.F."/>
        </authorList>
    </citation>
    <scope>NUCLEOTIDE SEQUENCE [LARGE SCALE GENOMIC DNA]</scope>
</reference>
<dbReference type="AlphaFoldDB" id="A0A1F7IHP9"/>
<dbReference type="STRING" id="1802055.A3A74_03185"/>
<dbReference type="InterPro" id="IPR006626">
    <property type="entry name" value="PbH1"/>
</dbReference>
<dbReference type="InterPro" id="IPR011050">
    <property type="entry name" value="Pectin_lyase_fold/virulence"/>
</dbReference>
<dbReference type="EMBL" id="MGAF01000003">
    <property type="protein sequence ID" value="OGK42902.1"/>
    <property type="molecule type" value="Genomic_DNA"/>
</dbReference>
<evidence type="ECO:0000256" key="2">
    <source>
        <dbReference type="SAM" id="Phobius"/>
    </source>
</evidence>
<dbReference type="SMART" id="SM00710">
    <property type="entry name" value="PbH1"/>
    <property type="match status" value="5"/>
</dbReference>
<dbReference type="SUPFAM" id="SSF51126">
    <property type="entry name" value="Pectin lyase-like"/>
    <property type="match status" value="1"/>
</dbReference>
<feature type="transmembrane region" description="Helical" evidence="2">
    <location>
        <begin position="7"/>
        <end position="28"/>
    </location>
</feature>
<evidence type="ECO:0000313" key="4">
    <source>
        <dbReference type="Proteomes" id="UP000179270"/>
    </source>
</evidence>
<comment type="caution">
    <text evidence="3">The sequence shown here is derived from an EMBL/GenBank/DDBJ whole genome shotgun (WGS) entry which is preliminary data.</text>
</comment>
<gene>
    <name evidence="3" type="ORF">A3A74_03185</name>
</gene>
<keyword evidence="2" id="KW-1133">Transmembrane helix</keyword>
<sequence length="392" mass="42756">MIPREKLFNFVYHISVFLILFLLFWVIFQKKTETDEFRSPISMDDKKYDSGLGNVEIVPTEVISPTPINLKSSGKVIEVSPVESIQKAIDNAQPGETIKLLPGVYNQDFVSKRSGTAEKPITITGSKDVVVKGGGKARVIEINHDHIILSKFTVDGLHGDSGRVEGYRDKLIYVLGKSARKGVTGLKILSMNIKNAGGECVRLRYFAQNNEIAYNSINRCGIVDFEFKGGGKNGEGIYIGTAPEQLKDGKNPTSDIDESNNNLIHHNTINTQGNECVDIKEGSSGNIVEYNNCTGQKDKESAGLDSRGSKNIFRYNEVYGNLGAGVRLGGDEDNDGINNDVYENTIKNNVSGGIKFQRAPQGKICGNKMEGNKGGDSVGSEAEEFNPTKSCS</sequence>
<accession>A0A1F7IHP9</accession>
<protein>
    <submittedName>
        <fullName evidence="3">Uncharacterized protein</fullName>
    </submittedName>
</protein>
<proteinExistence type="predicted"/>
<keyword evidence="2" id="KW-0472">Membrane</keyword>
<dbReference type="Proteomes" id="UP000179270">
    <property type="component" value="Unassembled WGS sequence"/>
</dbReference>
<evidence type="ECO:0000313" key="3">
    <source>
        <dbReference type="EMBL" id="OGK42902.1"/>
    </source>
</evidence>